<evidence type="ECO:0000256" key="5">
    <source>
        <dbReference type="ARBA" id="ARBA00001954"/>
    </source>
</evidence>
<reference evidence="12 13" key="1">
    <citation type="submission" date="2021-01" db="EMBL/GenBank/DDBJ databases">
        <title>Genomic Encyclopedia of Type Strains, Phase IV (KMG-IV): sequencing the most valuable type-strain genomes for metagenomic binning, comparative biology and taxonomic classification.</title>
        <authorList>
            <person name="Goeker M."/>
        </authorList>
    </citation>
    <scope>NUCLEOTIDE SEQUENCE [LARGE SCALE GENOMIC DNA]</scope>
    <source>
        <strain evidence="12 13">DSM 21461</strain>
    </source>
</reference>
<protein>
    <recommendedName>
        <fullName evidence="7 10">Ribulose-phosphate 3-epimerase</fullName>
        <ecNumber evidence="7 10">5.1.3.1</ecNumber>
    </recommendedName>
</protein>
<comment type="cofactor">
    <cofactor evidence="10">
        <name>a divalent metal cation</name>
        <dbReference type="ChEBI" id="CHEBI:60240"/>
    </cofactor>
    <text evidence="10">Binds 1 divalent metal cation per subunit.</text>
</comment>
<evidence type="ECO:0000256" key="11">
    <source>
        <dbReference type="PIRNR" id="PIRNR001461"/>
    </source>
</evidence>
<keyword evidence="8 10" id="KW-0479">Metal-binding</keyword>
<feature type="binding site" evidence="10">
    <location>
        <position position="32"/>
    </location>
    <ligand>
        <name>a divalent metal cation</name>
        <dbReference type="ChEBI" id="CHEBI:60240"/>
    </ligand>
</feature>
<comment type="cofactor">
    <cofactor evidence="5">
        <name>Fe(2+)</name>
        <dbReference type="ChEBI" id="CHEBI:29033"/>
    </cofactor>
</comment>
<dbReference type="InterPro" id="IPR000056">
    <property type="entry name" value="Ribul_P_3_epim-like"/>
</dbReference>
<evidence type="ECO:0000256" key="10">
    <source>
        <dbReference type="HAMAP-Rule" id="MF_02227"/>
    </source>
</evidence>
<dbReference type="EC" id="5.1.3.1" evidence="7 10"/>
<dbReference type="PANTHER" id="PTHR11749">
    <property type="entry name" value="RIBULOSE-5-PHOSPHATE-3-EPIMERASE"/>
    <property type="match status" value="1"/>
</dbReference>
<dbReference type="NCBIfam" id="NF004076">
    <property type="entry name" value="PRK05581.1-4"/>
    <property type="match status" value="1"/>
</dbReference>
<comment type="function">
    <text evidence="10">Catalyzes the reversible epimerization of D-ribulose 5-phosphate to D-xylulose 5-phosphate.</text>
</comment>
<evidence type="ECO:0000256" key="8">
    <source>
        <dbReference type="ARBA" id="ARBA00022723"/>
    </source>
</evidence>
<dbReference type="InterPro" id="IPR013785">
    <property type="entry name" value="Aldolase_TIM"/>
</dbReference>
<evidence type="ECO:0000256" key="3">
    <source>
        <dbReference type="ARBA" id="ARBA00001941"/>
    </source>
</evidence>
<dbReference type="NCBIfam" id="TIGR01163">
    <property type="entry name" value="rpe"/>
    <property type="match status" value="1"/>
</dbReference>
<sequence>MLSPSLLSADFTNLEKEFKIMNEEKVDFIHLDIMDGNYVPNISYGPGVVKKLRPLTDILFDTHLMIERPENFIEDFVEAGSDIITIHPSTTKHLDRTLSLIKSYGKKAGLALNPGDSLDILDYNIENIDLVLIMSVNPGFGGQKFIPSALRKISDVKKLIEKRNLKTLIEVDGGIKLGNAKEVLDAGADILVSGSGIFEKGRTRENIKAFKEIL</sequence>
<evidence type="ECO:0000313" key="12">
    <source>
        <dbReference type="EMBL" id="MBM7550573.1"/>
    </source>
</evidence>
<organism evidence="12 13">
    <name type="scientific">Peptoniphilus gorbachii</name>
    <dbReference type="NCBI Taxonomy" id="411567"/>
    <lineage>
        <taxon>Bacteria</taxon>
        <taxon>Bacillati</taxon>
        <taxon>Bacillota</taxon>
        <taxon>Tissierellia</taxon>
        <taxon>Tissierellales</taxon>
        <taxon>Peptoniphilaceae</taxon>
        <taxon>Peptoniphilus</taxon>
    </lineage>
</organism>
<dbReference type="InterPro" id="IPR011060">
    <property type="entry name" value="RibuloseP-bd_barrel"/>
</dbReference>
<dbReference type="HAMAP" id="MF_02227">
    <property type="entry name" value="RPE"/>
    <property type="match status" value="1"/>
</dbReference>
<dbReference type="EMBL" id="JAFBDH010000006">
    <property type="protein sequence ID" value="MBM7550573.1"/>
    <property type="molecule type" value="Genomic_DNA"/>
</dbReference>
<evidence type="ECO:0000313" key="13">
    <source>
        <dbReference type="Proteomes" id="UP000720595"/>
    </source>
</evidence>
<feature type="binding site" evidence="10">
    <location>
        <begin position="139"/>
        <end position="142"/>
    </location>
    <ligand>
        <name>substrate</name>
    </ligand>
</feature>
<feature type="binding site" evidence="10">
    <location>
        <position position="63"/>
    </location>
    <ligand>
        <name>substrate</name>
    </ligand>
</feature>
<comment type="cofactor">
    <cofactor evidence="2">
        <name>Mn(2+)</name>
        <dbReference type="ChEBI" id="CHEBI:29035"/>
    </cofactor>
</comment>
<feature type="binding site" evidence="10">
    <location>
        <position position="30"/>
    </location>
    <ligand>
        <name>a divalent metal cation</name>
        <dbReference type="ChEBI" id="CHEBI:60240"/>
    </ligand>
</feature>
<dbReference type="RefSeq" id="WP_205052097.1">
    <property type="nucleotide sequence ID" value="NZ_JAFBDH010000006.1"/>
</dbReference>
<dbReference type="PIRSF" id="PIRSF001461">
    <property type="entry name" value="RPE"/>
    <property type="match status" value="1"/>
</dbReference>
<evidence type="ECO:0000256" key="7">
    <source>
        <dbReference type="ARBA" id="ARBA00013188"/>
    </source>
</evidence>
<feature type="binding site" evidence="10">
    <location>
        <position position="63"/>
    </location>
    <ligand>
        <name>a divalent metal cation</name>
        <dbReference type="ChEBI" id="CHEBI:60240"/>
    </ligand>
</feature>
<comment type="cofactor">
    <cofactor evidence="4">
        <name>Zn(2+)</name>
        <dbReference type="ChEBI" id="CHEBI:29105"/>
    </cofactor>
</comment>
<comment type="caution">
    <text evidence="12">The sequence shown here is derived from an EMBL/GenBank/DDBJ whole genome shotgun (WGS) entry which is preliminary data.</text>
</comment>
<feature type="binding site" evidence="10">
    <location>
        <position position="5"/>
    </location>
    <ligand>
        <name>substrate</name>
    </ligand>
</feature>
<evidence type="ECO:0000256" key="6">
    <source>
        <dbReference type="ARBA" id="ARBA00009541"/>
    </source>
</evidence>
<proteinExistence type="inferred from homology"/>
<dbReference type="Pfam" id="PF00834">
    <property type="entry name" value="Ribul_P_3_epim"/>
    <property type="match status" value="1"/>
</dbReference>
<gene>
    <name evidence="10" type="primary">rpe</name>
    <name evidence="12" type="ORF">JOD41_001312</name>
</gene>
<evidence type="ECO:0000256" key="9">
    <source>
        <dbReference type="ARBA" id="ARBA00023235"/>
    </source>
</evidence>
<keyword evidence="10 11" id="KW-0119">Carbohydrate metabolism</keyword>
<dbReference type="Gene3D" id="3.20.20.70">
    <property type="entry name" value="Aldolase class I"/>
    <property type="match status" value="1"/>
</dbReference>
<keyword evidence="9 10" id="KW-0413">Isomerase</keyword>
<keyword evidence="13" id="KW-1185">Reference proteome</keyword>
<feature type="binding site" evidence="10">
    <location>
        <begin position="194"/>
        <end position="195"/>
    </location>
    <ligand>
        <name>substrate</name>
    </ligand>
</feature>
<feature type="active site" description="Proton acceptor" evidence="10">
    <location>
        <position position="32"/>
    </location>
</feature>
<evidence type="ECO:0000256" key="2">
    <source>
        <dbReference type="ARBA" id="ARBA00001936"/>
    </source>
</evidence>
<dbReference type="Proteomes" id="UP000720595">
    <property type="component" value="Unassembled WGS sequence"/>
</dbReference>
<feature type="binding site" evidence="10">
    <location>
        <position position="172"/>
    </location>
    <ligand>
        <name>a divalent metal cation</name>
        <dbReference type="ChEBI" id="CHEBI:60240"/>
    </ligand>
</feature>
<comment type="pathway">
    <text evidence="10">Carbohydrate degradation.</text>
</comment>
<evidence type="ECO:0000256" key="4">
    <source>
        <dbReference type="ARBA" id="ARBA00001947"/>
    </source>
</evidence>
<feature type="binding site" evidence="10">
    <location>
        <begin position="172"/>
        <end position="174"/>
    </location>
    <ligand>
        <name>substrate</name>
    </ligand>
</feature>
<name>A0ABS2MKN3_9FIRM</name>
<accession>A0ABS2MKN3</accession>
<dbReference type="InterPro" id="IPR026019">
    <property type="entry name" value="Ribul_P_3_epim"/>
</dbReference>
<dbReference type="PROSITE" id="PS01085">
    <property type="entry name" value="RIBUL_P_3_EPIMER_1"/>
    <property type="match status" value="1"/>
</dbReference>
<dbReference type="SUPFAM" id="SSF51366">
    <property type="entry name" value="Ribulose-phoshate binding barrel"/>
    <property type="match status" value="1"/>
</dbReference>
<comment type="similarity">
    <text evidence="6 10 11">Belongs to the ribulose-phosphate 3-epimerase family.</text>
</comment>
<dbReference type="CDD" id="cd00429">
    <property type="entry name" value="RPE"/>
    <property type="match status" value="1"/>
</dbReference>
<feature type="active site" description="Proton donor" evidence="10">
    <location>
        <position position="172"/>
    </location>
</feature>
<dbReference type="PROSITE" id="PS01086">
    <property type="entry name" value="RIBUL_P_3_EPIMER_2"/>
    <property type="match status" value="1"/>
</dbReference>
<evidence type="ECO:0000256" key="1">
    <source>
        <dbReference type="ARBA" id="ARBA00001782"/>
    </source>
</evidence>
<comment type="catalytic activity">
    <reaction evidence="1 10 11">
        <text>D-ribulose 5-phosphate = D-xylulose 5-phosphate</text>
        <dbReference type="Rhea" id="RHEA:13677"/>
        <dbReference type="ChEBI" id="CHEBI:57737"/>
        <dbReference type="ChEBI" id="CHEBI:58121"/>
        <dbReference type="EC" id="5.1.3.1"/>
    </reaction>
</comment>
<dbReference type="GO" id="GO:0004750">
    <property type="term" value="F:D-ribulose-phosphate 3-epimerase activity"/>
    <property type="evidence" value="ECO:0007669"/>
    <property type="project" value="UniProtKB-EC"/>
</dbReference>
<comment type="cofactor">
    <cofactor evidence="3">
        <name>Co(2+)</name>
        <dbReference type="ChEBI" id="CHEBI:48828"/>
    </cofactor>
</comment>